<comment type="similarity">
    <text evidence="1">Belongs to the HIBADH-related family.</text>
</comment>
<dbReference type="EMBL" id="CP097332">
    <property type="protein sequence ID" value="UQX88463.1"/>
    <property type="molecule type" value="Genomic_DNA"/>
</dbReference>
<evidence type="ECO:0000313" key="7">
    <source>
        <dbReference type="Proteomes" id="UP001056336"/>
    </source>
</evidence>
<keyword evidence="2" id="KW-0560">Oxidoreductase</keyword>
<gene>
    <name evidence="6" type="ORF">M6D93_00310</name>
</gene>
<keyword evidence="7" id="KW-1185">Reference proteome</keyword>
<dbReference type="InterPro" id="IPR013328">
    <property type="entry name" value="6PGD_dom2"/>
</dbReference>
<dbReference type="RefSeq" id="WP_249771985.1">
    <property type="nucleotide sequence ID" value="NZ_CP097332.1"/>
</dbReference>
<dbReference type="Gene3D" id="1.10.1040.10">
    <property type="entry name" value="N-(1-d-carboxylethyl)-l-norvaline Dehydrogenase, domain 2"/>
    <property type="match status" value="1"/>
</dbReference>
<reference evidence="6" key="1">
    <citation type="journal article" date="2018" name="Int. J. Syst. Evol. Microbiol.">
        <title>Jatrophihabitans telluris sp. nov., isolated from sediment soil of lava forest wetlands and the emended description of the genus Jatrophihabitans.</title>
        <authorList>
            <person name="Lee K.C."/>
            <person name="Suh M.K."/>
            <person name="Eom M.K."/>
            <person name="Kim K.K."/>
            <person name="Kim J.S."/>
            <person name="Kim D.S."/>
            <person name="Ko S.H."/>
            <person name="Shin Y.K."/>
            <person name="Lee J.S."/>
        </authorList>
    </citation>
    <scope>NUCLEOTIDE SEQUENCE</scope>
    <source>
        <strain evidence="6">N237</strain>
    </source>
</reference>
<evidence type="ECO:0000256" key="1">
    <source>
        <dbReference type="ARBA" id="ARBA00009080"/>
    </source>
</evidence>
<sequence>MITEQSRIGWIGAGRMGHAMAARLLKHGRDVTVWNRTRAKAEDLIGLGGHLADTIAELADRDIVFTMVSADADLLEVMLGEGGLLKQESIPAVIVDSSTVSAATSDIVREAVTARGSAFLVCPVSGNAKVVKAGRLSIAASGSEEIFSQVEPLLSDIAASVTYVGEGDLARLVKIAHNVFLGVVTQSLAEITVLAEQGGVSRAAFLDFLNRSVMGSTFSRYKAPAMVNLDLTPTFTTTLLRKDLDLGLAAARALNVTMPLTAATHALVQAAIGRGHGDADFAALLVEQARSSGVELKPENVEVDDGLGTAPQASV</sequence>
<dbReference type="InterPro" id="IPR036291">
    <property type="entry name" value="NAD(P)-bd_dom_sf"/>
</dbReference>
<dbReference type="InterPro" id="IPR051265">
    <property type="entry name" value="HIBADH-related_NP60_sf"/>
</dbReference>
<accession>A0ABY4QY78</accession>
<dbReference type="Pfam" id="PF03446">
    <property type="entry name" value="NAD_binding_2"/>
    <property type="match status" value="1"/>
</dbReference>
<dbReference type="InterPro" id="IPR006115">
    <property type="entry name" value="6PGDH_NADP-bd"/>
</dbReference>
<dbReference type="Proteomes" id="UP001056336">
    <property type="component" value="Chromosome"/>
</dbReference>
<feature type="domain" description="6-phosphogluconate dehydrogenase NADP-binding" evidence="4">
    <location>
        <begin position="7"/>
        <end position="165"/>
    </location>
</feature>
<dbReference type="InterPro" id="IPR015815">
    <property type="entry name" value="HIBADH-related"/>
</dbReference>
<evidence type="ECO:0000256" key="2">
    <source>
        <dbReference type="ARBA" id="ARBA00023002"/>
    </source>
</evidence>
<dbReference type="InterPro" id="IPR008927">
    <property type="entry name" value="6-PGluconate_DH-like_C_sf"/>
</dbReference>
<evidence type="ECO:0000313" key="6">
    <source>
        <dbReference type="EMBL" id="UQX88463.1"/>
    </source>
</evidence>
<organism evidence="6 7">
    <name type="scientific">Jatrophihabitans telluris</name>
    <dbReference type="NCBI Taxonomy" id="2038343"/>
    <lineage>
        <taxon>Bacteria</taxon>
        <taxon>Bacillati</taxon>
        <taxon>Actinomycetota</taxon>
        <taxon>Actinomycetes</taxon>
        <taxon>Jatrophihabitantales</taxon>
        <taxon>Jatrophihabitantaceae</taxon>
        <taxon>Jatrophihabitans</taxon>
    </lineage>
</organism>
<dbReference type="PANTHER" id="PTHR43580:SF2">
    <property type="entry name" value="CYTOKINE-LIKE NUCLEAR FACTOR N-PAC"/>
    <property type="match status" value="1"/>
</dbReference>
<dbReference type="Pfam" id="PF14833">
    <property type="entry name" value="NAD_binding_11"/>
    <property type="match status" value="1"/>
</dbReference>
<dbReference type="PANTHER" id="PTHR43580">
    <property type="entry name" value="OXIDOREDUCTASE GLYR1-RELATED"/>
    <property type="match status" value="1"/>
</dbReference>
<dbReference type="PIRSF" id="PIRSF000103">
    <property type="entry name" value="HIBADH"/>
    <property type="match status" value="1"/>
</dbReference>
<feature type="domain" description="3-hydroxyisobutyrate dehydrogenase-like NAD-binding" evidence="5">
    <location>
        <begin position="172"/>
        <end position="285"/>
    </location>
</feature>
<dbReference type="SUPFAM" id="SSF51735">
    <property type="entry name" value="NAD(P)-binding Rossmann-fold domains"/>
    <property type="match status" value="1"/>
</dbReference>
<name>A0ABY4QY78_9ACTN</name>
<dbReference type="InterPro" id="IPR029154">
    <property type="entry name" value="HIBADH-like_NADP-bd"/>
</dbReference>
<proteinExistence type="inferred from homology"/>
<evidence type="ECO:0000259" key="4">
    <source>
        <dbReference type="Pfam" id="PF03446"/>
    </source>
</evidence>
<dbReference type="SUPFAM" id="SSF48179">
    <property type="entry name" value="6-phosphogluconate dehydrogenase C-terminal domain-like"/>
    <property type="match status" value="1"/>
</dbReference>
<protein>
    <submittedName>
        <fullName evidence="6">NAD(P)-dependent oxidoreductase</fullName>
    </submittedName>
</protein>
<evidence type="ECO:0000256" key="3">
    <source>
        <dbReference type="ARBA" id="ARBA00023027"/>
    </source>
</evidence>
<dbReference type="Gene3D" id="3.40.50.720">
    <property type="entry name" value="NAD(P)-binding Rossmann-like Domain"/>
    <property type="match status" value="1"/>
</dbReference>
<evidence type="ECO:0000259" key="5">
    <source>
        <dbReference type="Pfam" id="PF14833"/>
    </source>
</evidence>
<keyword evidence="3" id="KW-0520">NAD</keyword>
<reference evidence="6" key="2">
    <citation type="submission" date="2022-05" db="EMBL/GenBank/DDBJ databases">
        <authorList>
            <person name="Kim J.-S."/>
            <person name="Lee K."/>
            <person name="Suh M."/>
            <person name="Eom M."/>
            <person name="Kim J.-S."/>
            <person name="Kim D.-S."/>
            <person name="Ko S.-H."/>
            <person name="Shin Y."/>
            <person name="Lee J.-S."/>
        </authorList>
    </citation>
    <scope>NUCLEOTIDE SEQUENCE</scope>
    <source>
        <strain evidence="6">N237</strain>
    </source>
</reference>